<dbReference type="EMBL" id="CM042033">
    <property type="protein sequence ID" value="KAI3774654.1"/>
    <property type="molecule type" value="Genomic_DNA"/>
</dbReference>
<protein>
    <submittedName>
        <fullName evidence="1">Uncharacterized protein</fullName>
    </submittedName>
</protein>
<reference evidence="2" key="1">
    <citation type="journal article" date="2022" name="Mol. Ecol. Resour.">
        <title>The genomes of chicory, endive, great burdock and yacon provide insights into Asteraceae palaeo-polyploidization history and plant inulin production.</title>
        <authorList>
            <person name="Fan W."/>
            <person name="Wang S."/>
            <person name="Wang H."/>
            <person name="Wang A."/>
            <person name="Jiang F."/>
            <person name="Liu H."/>
            <person name="Zhao H."/>
            <person name="Xu D."/>
            <person name="Zhang Y."/>
        </authorList>
    </citation>
    <scope>NUCLEOTIDE SEQUENCE [LARGE SCALE GENOMIC DNA]</scope>
    <source>
        <strain evidence="2">cv. Yunnan</strain>
    </source>
</reference>
<reference evidence="1 2" key="2">
    <citation type="journal article" date="2022" name="Mol. Ecol. Resour.">
        <title>The genomes of chicory, endive, great burdock and yacon provide insights into Asteraceae paleo-polyploidization history and plant inulin production.</title>
        <authorList>
            <person name="Fan W."/>
            <person name="Wang S."/>
            <person name="Wang H."/>
            <person name="Wang A."/>
            <person name="Jiang F."/>
            <person name="Liu H."/>
            <person name="Zhao H."/>
            <person name="Xu D."/>
            <person name="Zhang Y."/>
        </authorList>
    </citation>
    <scope>NUCLEOTIDE SEQUENCE [LARGE SCALE GENOMIC DNA]</scope>
    <source>
        <strain evidence="2">cv. Yunnan</strain>
        <tissue evidence="1">Leaves</tissue>
    </source>
</reference>
<comment type="caution">
    <text evidence="1">The sequence shown here is derived from an EMBL/GenBank/DDBJ whole genome shotgun (WGS) entry which is preliminary data.</text>
</comment>
<accession>A0ACB9FTF7</accession>
<proteinExistence type="predicted"/>
<name>A0ACB9FTF7_9ASTR</name>
<evidence type="ECO:0000313" key="1">
    <source>
        <dbReference type="EMBL" id="KAI3774654.1"/>
    </source>
</evidence>
<evidence type="ECO:0000313" key="2">
    <source>
        <dbReference type="Proteomes" id="UP001056120"/>
    </source>
</evidence>
<gene>
    <name evidence="1" type="ORF">L1987_49213</name>
</gene>
<keyword evidence="2" id="KW-1185">Reference proteome</keyword>
<sequence length="129" mass="14611">MGSACDEDEQNGTASPWLDHRLWREDFKLNDVLTGAIFFVNGEVEEINHALMVKDYVEKKPMFIDGATSFGCVNVDTKMKAPETECFSFSVPVNADDKKMRNNEMVINKKEMVLDVLMANNQGSDIERI</sequence>
<organism evidence="1 2">
    <name type="scientific">Smallanthus sonchifolius</name>
    <dbReference type="NCBI Taxonomy" id="185202"/>
    <lineage>
        <taxon>Eukaryota</taxon>
        <taxon>Viridiplantae</taxon>
        <taxon>Streptophyta</taxon>
        <taxon>Embryophyta</taxon>
        <taxon>Tracheophyta</taxon>
        <taxon>Spermatophyta</taxon>
        <taxon>Magnoliopsida</taxon>
        <taxon>eudicotyledons</taxon>
        <taxon>Gunneridae</taxon>
        <taxon>Pentapetalae</taxon>
        <taxon>asterids</taxon>
        <taxon>campanulids</taxon>
        <taxon>Asterales</taxon>
        <taxon>Asteraceae</taxon>
        <taxon>Asteroideae</taxon>
        <taxon>Heliantheae alliance</taxon>
        <taxon>Millerieae</taxon>
        <taxon>Smallanthus</taxon>
    </lineage>
</organism>
<dbReference type="Proteomes" id="UP001056120">
    <property type="component" value="Linkage Group LG16"/>
</dbReference>